<dbReference type="Proteomes" id="UP000807370">
    <property type="component" value="Unassembled WGS sequence"/>
</dbReference>
<dbReference type="InterPro" id="IPR032465">
    <property type="entry name" value="ACMSD"/>
</dbReference>
<proteinExistence type="predicted"/>
<sequence length="354" mass="40454">MLPLGVRPIDCDVHVSLPDTRTLLPYLDEYWREHLIRRGIDRDSLELTSYPSNAPLTCRPDWRPSQGHLGSQFEQLRDHVLEPFQTQFAICNVLHGSQIMFSEDLSAAMCRAINDWIAAEFLDRDTRLRASIVVPLHSPELAAAEVERRATDRRFVQVLMLAMTEMPLGKRQHWPIYAAAERHDLPIGIHAGSSFRHPPSSLGWPSYYIEDYVSQAPGFSGVLNSLVAEGVFNRFPRLKVVLIESGVTWLPAHFWRIDKTWRAVRYETPWVKRRPSEIIREHVRLTVQPFDAPPTAAQVQMIIDEIGSDEMLLFSTDYPHWHFEGADAIPNGLPDECLSKMLVSNALATYPRLS</sequence>
<keyword evidence="1" id="KW-0456">Lyase</keyword>
<evidence type="ECO:0000259" key="2">
    <source>
        <dbReference type="Pfam" id="PF04909"/>
    </source>
</evidence>
<dbReference type="PANTHER" id="PTHR21240:SF28">
    <property type="entry name" value="ISO-OROTATE DECARBOXYLASE (EUROFUNG)"/>
    <property type="match status" value="1"/>
</dbReference>
<gene>
    <name evidence="3" type="ORF">HZZ13_00250</name>
</gene>
<feature type="domain" description="Amidohydrolase-related" evidence="2">
    <location>
        <begin position="9"/>
        <end position="351"/>
    </location>
</feature>
<accession>A0ABS0PGK4</accession>
<protein>
    <submittedName>
        <fullName evidence="3">Amidohydrolase</fullName>
    </submittedName>
</protein>
<dbReference type="Pfam" id="PF04909">
    <property type="entry name" value="Amidohydro_2"/>
    <property type="match status" value="1"/>
</dbReference>
<dbReference type="InterPro" id="IPR032466">
    <property type="entry name" value="Metal_Hydrolase"/>
</dbReference>
<dbReference type="SUPFAM" id="SSF51556">
    <property type="entry name" value="Metallo-dependent hydrolases"/>
    <property type="match status" value="1"/>
</dbReference>
<comment type="caution">
    <text evidence="3">The sequence shown here is derived from an EMBL/GenBank/DDBJ whole genome shotgun (WGS) entry which is preliminary data.</text>
</comment>
<dbReference type="InterPro" id="IPR006680">
    <property type="entry name" value="Amidohydro-rel"/>
</dbReference>
<evidence type="ECO:0000313" key="4">
    <source>
        <dbReference type="Proteomes" id="UP000807370"/>
    </source>
</evidence>
<evidence type="ECO:0000313" key="3">
    <source>
        <dbReference type="EMBL" id="MBH5396263.1"/>
    </source>
</evidence>
<name>A0ABS0PGK4_9BRAD</name>
<reference evidence="3 4" key="1">
    <citation type="submission" date="2020-07" db="EMBL/GenBank/DDBJ databases">
        <title>Bradyrhizobium diversity isolated from nodules of indigenous legumes of Western Australia.</title>
        <authorList>
            <person name="Klepa M.S."/>
        </authorList>
    </citation>
    <scope>NUCLEOTIDE SEQUENCE [LARGE SCALE GENOMIC DNA]</scope>
    <source>
        <strain evidence="3 4">CNPSo 4010</strain>
    </source>
</reference>
<dbReference type="PANTHER" id="PTHR21240">
    <property type="entry name" value="2-AMINO-3-CARBOXYLMUCONATE-6-SEMIALDEHYDE DECARBOXYLASE"/>
    <property type="match status" value="1"/>
</dbReference>
<dbReference type="EMBL" id="JACCHP010000001">
    <property type="protein sequence ID" value="MBH5396263.1"/>
    <property type="molecule type" value="Genomic_DNA"/>
</dbReference>
<dbReference type="Gene3D" id="3.20.20.140">
    <property type="entry name" value="Metal-dependent hydrolases"/>
    <property type="match status" value="1"/>
</dbReference>
<evidence type="ECO:0000256" key="1">
    <source>
        <dbReference type="ARBA" id="ARBA00023239"/>
    </source>
</evidence>
<keyword evidence="4" id="KW-1185">Reference proteome</keyword>
<organism evidence="3 4">
    <name type="scientific">Bradyrhizobium agreste</name>
    <dbReference type="NCBI Taxonomy" id="2751811"/>
    <lineage>
        <taxon>Bacteria</taxon>
        <taxon>Pseudomonadati</taxon>
        <taxon>Pseudomonadota</taxon>
        <taxon>Alphaproteobacteria</taxon>
        <taxon>Hyphomicrobiales</taxon>
        <taxon>Nitrobacteraceae</taxon>
        <taxon>Bradyrhizobium</taxon>
    </lineage>
</organism>
<dbReference type="RefSeq" id="WP_197957715.1">
    <property type="nucleotide sequence ID" value="NZ_JACCHP010000001.1"/>
</dbReference>